<dbReference type="RefSeq" id="WP_012506463.1">
    <property type="nucleotide sequence ID" value="NC_011059.1"/>
</dbReference>
<dbReference type="Proteomes" id="UP000002725">
    <property type="component" value="Chromosome"/>
</dbReference>
<evidence type="ECO:0000256" key="5">
    <source>
        <dbReference type="PIRSR" id="PIRSR036492-1"/>
    </source>
</evidence>
<dbReference type="GO" id="GO:0006081">
    <property type="term" value="P:aldehyde metabolic process"/>
    <property type="evidence" value="ECO:0007669"/>
    <property type="project" value="InterPro"/>
</dbReference>
<dbReference type="InterPro" id="IPR016161">
    <property type="entry name" value="Ald_DH/histidinol_DH"/>
</dbReference>
<dbReference type="CDD" id="cd07087">
    <property type="entry name" value="ALDH_F3-13-14_CALDH-like"/>
    <property type="match status" value="1"/>
</dbReference>
<dbReference type="HOGENOM" id="CLU_005391_3_1_10"/>
<sequence>MKNHTVCNSGAAVQTEAEIAELCVHLRSVFQERRTSGYAWRKEQLMQLQRFLEEREEDILQALHEDFRKPQTETWFTEIHYLLTEITVALRHLRRWMKPVTVHTPLRYQPGRSYYICEPCGVVLNIAAWNYPLQLSLAPAVAAIAAGNCLVIKPSEMAPATAALLSDGLKDYLDSDAIRVVQGGAEVTASLLTHRFDHVFFTGSQQVGRLVLSAASRHLTPVTLELGGKSPCIVDKGTNIDVAARRIVWAKYINAGQTCISPDYVLVQSAIRQDLLDALQRAIDAMYGPGSRERGAYAGIISEGHVRRLQELMKGGSIVCGGGSDAQSRYVEPTILTDVSLSSPLMQEEIFGPLLPVIAYDTPEEAVAVVRSAGDPLALYIFSPQRHVYEYFMGHIHSGGVCINDLLFQAAIPALPFGGRGTSGIGRYHGRSGFETFSRLRSVHRKGTFPENALRYPPFGSLKFKLLQQLFKRFH</sequence>
<dbReference type="SUPFAM" id="SSF53720">
    <property type="entry name" value="ALDH-like"/>
    <property type="match status" value="1"/>
</dbReference>
<evidence type="ECO:0000256" key="4">
    <source>
        <dbReference type="PIRNR" id="PIRNR036492"/>
    </source>
</evidence>
<keyword evidence="3" id="KW-0520">NAD</keyword>
<evidence type="ECO:0000313" key="9">
    <source>
        <dbReference type="EMBL" id="ACF46930.1"/>
    </source>
</evidence>
<dbReference type="eggNOG" id="COG1012">
    <property type="taxonomic scope" value="Bacteria"/>
</dbReference>
<feature type="domain" description="Aldehyde dehydrogenase" evidence="8">
    <location>
        <begin position="14"/>
        <end position="443"/>
    </location>
</feature>
<evidence type="ECO:0000313" key="10">
    <source>
        <dbReference type="Proteomes" id="UP000002725"/>
    </source>
</evidence>
<dbReference type="InterPro" id="IPR029510">
    <property type="entry name" value="Ald_DH_CS_GLU"/>
</dbReference>
<organism evidence="9 10">
    <name type="scientific">Prosthecochloris aestuarii (strain DSM 271 / SK 413)</name>
    <dbReference type="NCBI Taxonomy" id="290512"/>
    <lineage>
        <taxon>Bacteria</taxon>
        <taxon>Pseudomonadati</taxon>
        <taxon>Chlorobiota</taxon>
        <taxon>Chlorobiia</taxon>
        <taxon>Chlorobiales</taxon>
        <taxon>Chlorobiaceae</taxon>
        <taxon>Prosthecochloris</taxon>
    </lineage>
</organism>
<evidence type="ECO:0000256" key="7">
    <source>
        <dbReference type="RuleBase" id="RU003345"/>
    </source>
</evidence>
<dbReference type="InterPro" id="IPR015590">
    <property type="entry name" value="Aldehyde_DH_dom"/>
</dbReference>
<keyword evidence="2 4" id="KW-0560">Oxidoreductase</keyword>
<dbReference type="PROSITE" id="PS00687">
    <property type="entry name" value="ALDEHYDE_DEHYDR_GLU"/>
    <property type="match status" value="1"/>
</dbReference>
<evidence type="ECO:0000259" key="8">
    <source>
        <dbReference type="Pfam" id="PF00171"/>
    </source>
</evidence>
<dbReference type="EMBL" id="CP001108">
    <property type="protein sequence ID" value="ACF46930.1"/>
    <property type="molecule type" value="Genomic_DNA"/>
</dbReference>
<dbReference type="FunFam" id="3.40.605.10:FF:000004">
    <property type="entry name" value="Aldehyde dehydrogenase"/>
    <property type="match status" value="1"/>
</dbReference>
<name>B4S4N4_PROA2</name>
<dbReference type="PANTHER" id="PTHR43570:SF16">
    <property type="entry name" value="ALDEHYDE DEHYDROGENASE TYPE III, ISOFORM Q"/>
    <property type="match status" value="1"/>
</dbReference>
<evidence type="ECO:0000256" key="2">
    <source>
        <dbReference type="ARBA" id="ARBA00023002"/>
    </source>
</evidence>
<dbReference type="PIRSF" id="PIRSF036492">
    <property type="entry name" value="ALDH"/>
    <property type="match status" value="1"/>
</dbReference>
<dbReference type="AlphaFoldDB" id="B4S4N4"/>
<reference evidence="9" key="1">
    <citation type="submission" date="2008-06" db="EMBL/GenBank/DDBJ databases">
        <title>Complete sequence of chromosome of Prosthecochloris aestuarii DSM 271.</title>
        <authorList>
            <consortium name="US DOE Joint Genome Institute"/>
            <person name="Lucas S."/>
            <person name="Copeland A."/>
            <person name="Lapidus A."/>
            <person name="Glavina del Rio T."/>
            <person name="Dalin E."/>
            <person name="Tice H."/>
            <person name="Bruce D."/>
            <person name="Goodwin L."/>
            <person name="Pitluck S."/>
            <person name="Schmutz J."/>
            <person name="Larimer F."/>
            <person name="Land M."/>
            <person name="Hauser L."/>
            <person name="Kyrpides N."/>
            <person name="Anderson I."/>
            <person name="Liu Z."/>
            <person name="Li T."/>
            <person name="Zhao F."/>
            <person name="Overmann J."/>
            <person name="Bryant D.A."/>
            <person name="Richardson P."/>
        </authorList>
    </citation>
    <scope>NUCLEOTIDE SEQUENCE [LARGE SCALE GENOMIC DNA]</scope>
    <source>
        <strain evidence="9">DSM 271</strain>
    </source>
</reference>
<dbReference type="KEGG" id="paa:Paes_1918"/>
<dbReference type="InterPro" id="IPR016163">
    <property type="entry name" value="Ald_DH_C"/>
</dbReference>
<evidence type="ECO:0000256" key="3">
    <source>
        <dbReference type="ARBA" id="ARBA00023027"/>
    </source>
</evidence>
<feature type="active site" evidence="5 6">
    <location>
        <position position="225"/>
    </location>
</feature>
<evidence type="ECO:0000256" key="6">
    <source>
        <dbReference type="PROSITE-ProRule" id="PRU10007"/>
    </source>
</evidence>
<dbReference type="FunFam" id="3.40.309.10:FF:000003">
    <property type="entry name" value="Aldehyde dehydrogenase"/>
    <property type="match status" value="1"/>
</dbReference>
<dbReference type="GO" id="GO:0004029">
    <property type="term" value="F:aldehyde dehydrogenase (NAD+) activity"/>
    <property type="evidence" value="ECO:0007669"/>
    <property type="project" value="TreeGrafter"/>
</dbReference>
<dbReference type="InterPro" id="IPR016162">
    <property type="entry name" value="Ald_DH_N"/>
</dbReference>
<dbReference type="STRING" id="290512.Paes_1918"/>
<proteinExistence type="inferred from homology"/>
<accession>B4S4N4</accession>
<dbReference type="InterPro" id="IPR012394">
    <property type="entry name" value="Aldehyde_DH_NAD(P)"/>
</dbReference>
<dbReference type="Pfam" id="PF00171">
    <property type="entry name" value="Aldedh"/>
    <property type="match status" value="1"/>
</dbReference>
<feature type="active site" evidence="5">
    <location>
        <position position="259"/>
    </location>
</feature>
<dbReference type="GO" id="GO:0005737">
    <property type="term" value="C:cytoplasm"/>
    <property type="evidence" value="ECO:0007669"/>
    <property type="project" value="TreeGrafter"/>
</dbReference>
<dbReference type="PANTHER" id="PTHR43570">
    <property type="entry name" value="ALDEHYDE DEHYDROGENASE"/>
    <property type="match status" value="1"/>
</dbReference>
<keyword evidence="10" id="KW-1185">Reference proteome</keyword>
<comment type="similarity">
    <text evidence="1 4 7">Belongs to the aldehyde dehydrogenase family.</text>
</comment>
<evidence type="ECO:0000256" key="1">
    <source>
        <dbReference type="ARBA" id="ARBA00009986"/>
    </source>
</evidence>
<protein>
    <recommendedName>
        <fullName evidence="4">Aldehyde dehydrogenase</fullName>
    </recommendedName>
</protein>
<gene>
    <name evidence="9" type="ordered locus">Paes_1918</name>
</gene>
<dbReference type="Gene3D" id="3.40.605.10">
    <property type="entry name" value="Aldehyde Dehydrogenase, Chain A, domain 1"/>
    <property type="match status" value="1"/>
</dbReference>
<dbReference type="Gene3D" id="3.40.309.10">
    <property type="entry name" value="Aldehyde Dehydrogenase, Chain A, domain 2"/>
    <property type="match status" value="1"/>
</dbReference>